<gene>
    <name evidence="1" type="ORF">S01H1_50971</name>
</gene>
<accession>X0W846</accession>
<sequence>MSKPLQGKLFVTFRNVIMGWTHISTLFDIFSPTEERVENNGCLAVKPKSIKLTYAETARVKKTVEAQNLLIMNGGDPFNQ</sequence>
<comment type="caution">
    <text evidence="1">The sequence shown here is derived from an EMBL/GenBank/DDBJ whole genome shotgun (WGS) entry which is preliminary data.</text>
</comment>
<reference evidence="1" key="1">
    <citation type="journal article" date="2014" name="Front. Microbiol.">
        <title>High frequency of phylogenetically diverse reductive dehalogenase-homologous genes in deep subseafloor sedimentary metagenomes.</title>
        <authorList>
            <person name="Kawai M."/>
            <person name="Futagami T."/>
            <person name="Toyoda A."/>
            <person name="Takaki Y."/>
            <person name="Nishi S."/>
            <person name="Hori S."/>
            <person name="Arai W."/>
            <person name="Tsubouchi T."/>
            <person name="Morono Y."/>
            <person name="Uchiyama I."/>
            <person name="Ito T."/>
            <person name="Fujiyama A."/>
            <person name="Inagaki F."/>
            <person name="Takami H."/>
        </authorList>
    </citation>
    <scope>NUCLEOTIDE SEQUENCE</scope>
    <source>
        <strain evidence="1">Expedition CK06-06</strain>
    </source>
</reference>
<name>X0W846_9ZZZZ</name>
<protein>
    <submittedName>
        <fullName evidence="1">Uncharacterized protein</fullName>
    </submittedName>
</protein>
<evidence type="ECO:0000313" key="1">
    <source>
        <dbReference type="EMBL" id="GAG19417.1"/>
    </source>
</evidence>
<dbReference type="EMBL" id="BARS01032870">
    <property type="protein sequence ID" value="GAG19417.1"/>
    <property type="molecule type" value="Genomic_DNA"/>
</dbReference>
<proteinExistence type="predicted"/>
<organism evidence="1">
    <name type="scientific">marine sediment metagenome</name>
    <dbReference type="NCBI Taxonomy" id="412755"/>
    <lineage>
        <taxon>unclassified sequences</taxon>
        <taxon>metagenomes</taxon>
        <taxon>ecological metagenomes</taxon>
    </lineage>
</organism>
<dbReference type="AlphaFoldDB" id="X0W846"/>